<dbReference type="PROSITE" id="PS00211">
    <property type="entry name" value="ABC_TRANSPORTER_1"/>
    <property type="match status" value="1"/>
</dbReference>
<comment type="similarity">
    <text evidence="1">Belongs to the ABC transporter superfamily.</text>
</comment>
<dbReference type="Gene3D" id="3.40.50.300">
    <property type="entry name" value="P-loop containing nucleotide triphosphate hydrolases"/>
    <property type="match status" value="1"/>
</dbReference>
<name>A0A2M8LFA0_9BACT</name>
<accession>A0A2M8LFA0</accession>
<dbReference type="InterPro" id="IPR003593">
    <property type="entry name" value="AAA+_ATPase"/>
</dbReference>
<dbReference type="PROSITE" id="PS50893">
    <property type="entry name" value="ABC_TRANSPORTER_2"/>
    <property type="match status" value="1"/>
</dbReference>
<evidence type="ECO:0000256" key="3">
    <source>
        <dbReference type="ARBA" id="ARBA00022741"/>
    </source>
</evidence>
<dbReference type="GO" id="GO:0016887">
    <property type="term" value="F:ATP hydrolysis activity"/>
    <property type="evidence" value="ECO:0007669"/>
    <property type="project" value="InterPro"/>
</dbReference>
<organism evidence="6 7">
    <name type="scientific">Candidatus Uhrbacteria bacterium CG10_big_fil_rev_8_21_14_0_10_48_11</name>
    <dbReference type="NCBI Taxonomy" id="1975037"/>
    <lineage>
        <taxon>Bacteria</taxon>
        <taxon>Candidatus Uhriibacteriota</taxon>
    </lineage>
</organism>
<proteinExistence type="inferred from homology"/>
<evidence type="ECO:0000256" key="1">
    <source>
        <dbReference type="ARBA" id="ARBA00005417"/>
    </source>
</evidence>
<dbReference type="GO" id="GO:0005524">
    <property type="term" value="F:ATP binding"/>
    <property type="evidence" value="ECO:0007669"/>
    <property type="project" value="UniProtKB-KW"/>
</dbReference>
<keyword evidence="4 6" id="KW-0067">ATP-binding</keyword>
<feature type="domain" description="ABC transporter" evidence="5">
    <location>
        <begin position="10"/>
        <end position="246"/>
    </location>
</feature>
<evidence type="ECO:0000259" key="5">
    <source>
        <dbReference type="PROSITE" id="PS50893"/>
    </source>
</evidence>
<dbReference type="Proteomes" id="UP000231152">
    <property type="component" value="Unassembled WGS sequence"/>
</dbReference>
<evidence type="ECO:0000313" key="6">
    <source>
        <dbReference type="EMBL" id="PJE76118.1"/>
    </source>
</evidence>
<dbReference type="PANTHER" id="PTHR42734:SF17">
    <property type="entry name" value="METAL TRANSPORT SYSTEM ATP-BINDING PROTEIN TM_0124-RELATED"/>
    <property type="match status" value="1"/>
</dbReference>
<dbReference type="InterPro" id="IPR027417">
    <property type="entry name" value="P-loop_NTPase"/>
</dbReference>
<dbReference type="SMART" id="SM00382">
    <property type="entry name" value="AAA"/>
    <property type="match status" value="1"/>
</dbReference>
<dbReference type="AlphaFoldDB" id="A0A2M8LFA0"/>
<keyword evidence="3" id="KW-0547">Nucleotide-binding</keyword>
<dbReference type="InterPro" id="IPR017871">
    <property type="entry name" value="ABC_transporter-like_CS"/>
</dbReference>
<dbReference type="FunFam" id="3.40.50.300:FF:000134">
    <property type="entry name" value="Iron-enterobactin ABC transporter ATP-binding protein"/>
    <property type="match status" value="1"/>
</dbReference>
<comment type="caution">
    <text evidence="6">The sequence shown here is derived from an EMBL/GenBank/DDBJ whole genome shotgun (WGS) entry which is preliminary data.</text>
</comment>
<reference evidence="6 7" key="1">
    <citation type="submission" date="2017-09" db="EMBL/GenBank/DDBJ databases">
        <title>Depth-based differentiation of microbial function through sediment-hosted aquifers and enrichment of novel symbionts in the deep terrestrial subsurface.</title>
        <authorList>
            <person name="Probst A.J."/>
            <person name="Ladd B."/>
            <person name="Jarett J.K."/>
            <person name="Geller-Mcgrath D.E."/>
            <person name="Sieber C.M."/>
            <person name="Emerson J.B."/>
            <person name="Anantharaman K."/>
            <person name="Thomas B.C."/>
            <person name="Malmstrom R."/>
            <person name="Stieglmeier M."/>
            <person name="Klingl A."/>
            <person name="Woyke T."/>
            <person name="Ryan C.M."/>
            <person name="Banfield J.F."/>
        </authorList>
    </citation>
    <scope>NUCLEOTIDE SEQUENCE [LARGE SCALE GENOMIC DNA]</scope>
    <source>
        <strain evidence="6">CG10_big_fil_rev_8_21_14_0_10_48_11</strain>
    </source>
</reference>
<evidence type="ECO:0000313" key="7">
    <source>
        <dbReference type="Proteomes" id="UP000231152"/>
    </source>
</evidence>
<dbReference type="Pfam" id="PF00005">
    <property type="entry name" value="ABC_tran"/>
    <property type="match status" value="1"/>
</dbReference>
<dbReference type="EMBL" id="PFET01000005">
    <property type="protein sequence ID" value="PJE76118.1"/>
    <property type="molecule type" value="Genomic_DNA"/>
</dbReference>
<evidence type="ECO:0000256" key="4">
    <source>
        <dbReference type="ARBA" id="ARBA00022840"/>
    </source>
</evidence>
<dbReference type="SUPFAM" id="SSF52540">
    <property type="entry name" value="P-loop containing nucleoside triphosphate hydrolases"/>
    <property type="match status" value="1"/>
</dbReference>
<dbReference type="InterPro" id="IPR003439">
    <property type="entry name" value="ABC_transporter-like_ATP-bd"/>
</dbReference>
<dbReference type="CDD" id="cd03235">
    <property type="entry name" value="ABC_Metallic_Cations"/>
    <property type="match status" value="1"/>
</dbReference>
<protein>
    <submittedName>
        <fullName evidence="6">Zinc ABC transporter ATP-binding protein</fullName>
    </submittedName>
</protein>
<sequence>MSVATPEKIIEVTDVSYSYGSGLALEHITLPVLRGDYLGVIGPNGGGKTTLLKLMLGLLPVQEGTVKLFGVDIKDFRDWWKIGYVPQKAVNFDARFPATVAEVVAMGRSARRGIGRRLTKVDYAKVADAIASVNMSAYHDRLIGTLSSGQQQRVFIARALASKPEVLFLDEPTVGVDAAAQGAFYQLLKTLNEERALTLILVSHDIDVVASQATQIACINGHLICHLPPKNFNASEYIKNLYGKDITFVVHDH</sequence>
<keyword evidence="2" id="KW-0813">Transport</keyword>
<gene>
    <name evidence="6" type="ORF">COV04_01145</name>
</gene>
<dbReference type="PANTHER" id="PTHR42734">
    <property type="entry name" value="METAL TRANSPORT SYSTEM ATP-BINDING PROTEIN TM_0124-RELATED"/>
    <property type="match status" value="1"/>
</dbReference>
<evidence type="ECO:0000256" key="2">
    <source>
        <dbReference type="ARBA" id="ARBA00022448"/>
    </source>
</evidence>
<dbReference type="InterPro" id="IPR050153">
    <property type="entry name" value="Metal_Ion_Import_ABC"/>
</dbReference>